<reference evidence="12" key="1">
    <citation type="submission" date="2025-08" db="UniProtKB">
        <authorList>
            <consortium name="RefSeq"/>
        </authorList>
    </citation>
    <scope>IDENTIFICATION</scope>
    <source>
        <strain evidence="12">Tuebingen</strain>
        <tissue evidence="12">Fibroblasts and whole tissue</tissue>
    </source>
</reference>
<dbReference type="PANTHER" id="PTHR22984">
    <property type="entry name" value="SERINE/THREONINE-PROTEIN KINASE PIM"/>
    <property type="match status" value="1"/>
</dbReference>
<dbReference type="AlphaFoldDB" id="A0AB32TCQ5"/>
<protein>
    <recommendedName>
        <fullName evidence="2">non-specific serine/threonine protein kinase</fullName>
        <ecNumber evidence="2">2.7.11.1</ecNumber>
    </recommendedName>
</protein>
<dbReference type="KEGG" id="dre:566974"/>
<evidence type="ECO:0000313" key="11">
    <source>
        <dbReference type="Proteomes" id="UP000000437"/>
    </source>
</evidence>
<comment type="similarity">
    <text evidence="1">Belongs to the protein kinase superfamily. CAMK Ser/Thr protein kinase family. PIM subfamily.</text>
</comment>
<keyword evidence="7" id="KW-0067">ATP-binding</keyword>
<name>A0AB32TCQ5_DANRE</name>
<evidence type="ECO:0000256" key="4">
    <source>
        <dbReference type="ARBA" id="ARBA00022679"/>
    </source>
</evidence>
<dbReference type="Proteomes" id="UP000000437">
    <property type="component" value="Chromosome 20"/>
</dbReference>
<dbReference type="PANTHER" id="PTHR22984:SF11">
    <property type="entry name" value="AURORA KINASE-RELATED"/>
    <property type="match status" value="1"/>
</dbReference>
<gene>
    <name evidence="12" type="primary">LOC566974</name>
</gene>
<dbReference type="GO" id="GO:0004674">
    <property type="term" value="F:protein serine/threonine kinase activity"/>
    <property type="evidence" value="ECO:0007669"/>
    <property type="project" value="UniProtKB-KW"/>
</dbReference>
<evidence type="ECO:0000256" key="6">
    <source>
        <dbReference type="ARBA" id="ARBA00022777"/>
    </source>
</evidence>
<evidence type="ECO:0000256" key="5">
    <source>
        <dbReference type="ARBA" id="ARBA00022741"/>
    </source>
</evidence>
<keyword evidence="5" id="KW-0547">Nucleotide-binding</keyword>
<keyword evidence="3" id="KW-0723">Serine/threonine-protein kinase</keyword>
<keyword evidence="11" id="KW-1185">Reference proteome</keyword>
<dbReference type="GeneID" id="566974"/>
<dbReference type="EC" id="2.7.11.1" evidence="2"/>
<keyword evidence="4" id="KW-0808">Transferase</keyword>
<dbReference type="InterPro" id="IPR011009">
    <property type="entry name" value="Kinase-like_dom_sf"/>
</dbReference>
<comment type="catalytic activity">
    <reaction evidence="8">
        <text>L-threonyl-[protein] + ATP = O-phospho-L-threonyl-[protein] + ADP + H(+)</text>
        <dbReference type="Rhea" id="RHEA:46608"/>
        <dbReference type="Rhea" id="RHEA-COMP:11060"/>
        <dbReference type="Rhea" id="RHEA-COMP:11605"/>
        <dbReference type="ChEBI" id="CHEBI:15378"/>
        <dbReference type="ChEBI" id="CHEBI:30013"/>
        <dbReference type="ChEBI" id="CHEBI:30616"/>
        <dbReference type="ChEBI" id="CHEBI:61977"/>
        <dbReference type="ChEBI" id="CHEBI:456216"/>
        <dbReference type="EC" id="2.7.11.1"/>
    </reaction>
</comment>
<comment type="catalytic activity">
    <reaction evidence="9">
        <text>L-seryl-[protein] + ATP = O-phospho-L-seryl-[protein] + ADP + H(+)</text>
        <dbReference type="Rhea" id="RHEA:17989"/>
        <dbReference type="Rhea" id="RHEA-COMP:9863"/>
        <dbReference type="Rhea" id="RHEA-COMP:11604"/>
        <dbReference type="ChEBI" id="CHEBI:15378"/>
        <dbReference type="ChEBI" id="CHEBI:29999"/>
        <dbReference type="ChEBI" id="CHEBI:30616"/>
        <dbReference type="ChEBI" id="CHEBI:83421"/>
        <dbReference type="ChEBI" id="CHEBI:456216"/>
        <dbReference type="EC" id="2.7.11.1"/>
    </reaction>
</comment>
<dbReference type="SMART" id="SM00220">
    <property type="entry name" value="S_TKc"/>
    <property type="match status" value="1"/>
</dbReference>
<evidence type="ECO:0000256" key="8">
    <source>
        <dbReference type="ARBA" id="ARBA00047899"/>
    </source>
</evidence>
<dbReference type="InterPro" id="IPR051138">
    <property type="entry name" value="PIM_Ser/Thr_kinase"/>
</dbReference>
<sequence>MRQLIQAVKFCAERGVFHGDIHAGNILVIQPRLELKLIDFGCARPITSEPFKSRDYGGAIVYTPPEILRDPTFFPNPAYVWTIGLILYEILHRRLAFTNTRSIIIGKLKTDLTLSSACLELISQCLVRHPEKRLQLHQVEEHQWFNPTSPNPAQQLDKRRKH</sequence>
<feature type="domain" description="Protein kinase" evidence="10">
    <location>
        <begin position="1"/>
        <end position="145"/>
    </location>
</feature>
<organism evidence="11 12">
    <name type="scientific">Danio rerio</name>
    <name type="common">Zebrafish</name>
    <name type="synonym">Brachydanio rerio</name>
    <dbReference type="NCBI Taxonomy" id="7955"/>
    <lineage>
        <taxon>Eukaryota</taxon>
        <taxon>Metazoa</taxon>
        <taxon>Chordata</taxon>
        <taxon>Craniata</taxon>
        <taxon>Vertebrata</taxon>
        <taxon>Euteleostomi</taxon>
        <taxon>Actinopterygii</taxon>
        <taxon>Neopterygii</taxon>
        <taxon>Teleostei</taxon>
        <taxon>Ostariophysi</taxon>
        <taxon>Cypriniformes</taxon>
        <taxon>Danionidae</taxon>
        <taxon>Danioninae</taxon>
        <taxon>Danio</taxon>
    </lineage>
</organism>
<accession>A0AB32TCQ5</accession>
<dbReference type="RefSeq" id="XP_068071731.1">
    <property type="nucleotide sequence ID" value="XM_068215630.2"/>
</dbReference>
<dbReference type="PROSITE" id="PS50011">
    <property type="entry name" value="PROTEIN_KINASE_DOM"/>
    <property type="match status" value="1"/>
</dbReference>
<dbReference type="Gene3D" id="1.10.510.10">
    <property type="entry name" value="Transferase(Phosphotransferase) domain 1"/>
    <property type="match status" value="1"/>
</dbReference>
<dbReference type="Pfam" id="PF00069">
    <property type="entry name" value="Pkinase"/>
    <property type="match status" value="1"/>
</dbReference>
<evidence type="ECO:0000256" key="7">
    <source>
        <dbReference type="ARBA" id="ARBA00022840"/>
    </source>
</evidence>
<dbReference type="GO" id="GO:0005524">
    <property type="term" value="F:ATP binding"/>
    <property type="evidence" value="ECO:0007669"/>
    <property type="project" value="UniProtKB-KW"/>
</dbReference>
<keyword evidence="6 12" id="KW-0418">Kinase</keyword>
<evidence type="ECO:0000256" key="2">
    <source>
        <dbReference type="ARBA" id="ARBA00012513"/>
    </source>
</evidence>
<evidence type="ECO:0000313" key="12">
    <source>
        <dbReference type="RefSeq" id="XP_068071731.1"/>
    </source>
</evidence>
<dbReference type="SUPFAM" id="SSF56112">
    <property type="entry name" value="Protein kinase-like (PK-like)"/>
    <property type="match status" value="1"/>
</dbReference>
<evidence type="ECO:0000256" key="3">
    <source>
        <dbReference type="ARBA" id="ARBA00022527"/>
    </source>
</evidence>
<dbReference type="InterPro" id="IPR000719">
    <property type="entry name" value="Prot_kinase_dom"/>
</dbReference>
<proteinExistence type="inferred from homology"/>
<evidence type="ECO:0000256" key="9">
    <source>
        <dbReference type="ARBA" id="ARBA00048679"/>
    </source>
</evidence>
<evidence type="ECO:0000256" key="1">
    <source>
        <dbReference type="ARBA" id="ARBA00005505"/>
    </source>
</evidence>
<evidence type="ECO:0000259" key="10">
    <source>
        <dbReference type="PROSITE" id="PS50011"/>
    </source>
</evidence>
<dbReference type="FunFam" id="1.10.510.10:FF:000649">
    <property type="entry name" value="Si:dkey-34d22.3"/>
    <property type="match status" value="1"/>
</dbReference>